<evidence type="ECO:0000256" key="1">
    <source>
        <dbReference type="SAM" id="MobiDB-lite"/>
    </source>
</evidence>
<keyword evidence="2" id="KW-0472">Membrane</keyword>
<gene>
    <name evidence="3" type="ORF">DYU05_17970</name>
</gene>
<comment type="caution">
    <text evidence="3">The sequence shown here is derived from an EMBL/GenBank/DDBJ whole genome shotgun (WGS) entry which is preliminary data.</text>
</comment>
<dbReference type="AlphaFoldDB" id="A0A3E2NL61"/>
<keyword evidence="2" id="KW-0812">Transmembrane</keyword>
<accession>A0A3E2NL61</accession>
<feature type="transmembrane region" description="Helical" evidence="2">
    <location>
        <begin position="12"/>
        <end position="35"/>
    </location>
</feature>
<sequence>MKDLLSNALHIFIILMIAGFVVGGILAVTGTFDHWSSRYVLKRRRQRLMRNRRAELRNTKQQVQNTSPHYETRANRGGDNYNQRPA</sequence>
<protein>
    <submittedName>
        <fullName evidence="3">Uncharacterized protein</fullName>
    </submittedName>
</protein>
<evidence type="ECO:0000256" key="2">
    <source>
        <dbReference type="SAM" id="Phobius"/>
    </source>
</evidence>
<feature type="region of interest" description="Disordered" evidence="1">
    <location>
        <begin position="51"/>
        <end position="86"/>
    </location>
</feature>
<dbReference type="RefSeq" id="WP_117384532.1">
    <property type="nucleotide sequence ID" value="NZ_QWDE01000004.1"/>
</dbReference>
<dbReference type="OrthoDB" id="799771at2"/>
<reference evidence="3 4" key="1">
    <citation type="submission" date="2018-08" db="EMBL/GenBank/DDBJ databases">
        <title>Mucilaginibacter terrae sp. nov., isolated from manganese diggings.</title>
        <authorList>
            <person name="Huang Y."/>
            <person name="Zhou Z."/>
        </authorList>
    </citation>
    <scope>NUCLEOTIDE SEQUENCE [LARGE SCALE GENOMIC DNA]</scope>
    <source>
        <strain evidence="3 4">ZH6</strain>
    </source>
</reference>
<dbReference type="EMBL" id="QWDE01000004">
    <property type="protein sequence ID" value="RFZ81711.1"/>
    <property type="molecule type" value="Genomic_DNA"/>
</dbReference>
<name>A0A3E2NL61_9SPHI</name>
<evidence type="ECO:0000313" key="4">
    <source>
        <dbReference type="Proteomes" id="UP000260823"/>
    </source>
</evidence>
<keyword evidence="2" id="KW-1133">Transmembrane helix</keyword>
<feature type="compositionally biased region" description="Polar residues" evidence="1">
    <location>
        <begin position="59"/>
        <end position="69"/>
    </location>
</feature>
<evidence type="ECO:0000313" key="3">
    <source>
        <dbReference type="EMBL" id="RFZ81711.1"/>
    </source>
</evidence>
<proteinExistence type="predicted"/>
<keyword evidence="4" id="KW-1185">Reference proteome</keyword>
<dbReference type="Proteomes" id="UP000260823">
    <property type="component" value="Unassembled WGS sequence"/>
</dbReference>
<organism evidence="3 4">
    <name type="scientific">Mucilaginibacter terrenus</name>
    <dbReference type="NCBI Taxonomy" id="2482727"/>
    <lineage>
        <taxon>Bacteria</taxon>
        <taxon>Pseudomonadati</taxon>
        <taxon>Bacteroidota</taxon>
        <taxon>Sphingobacteriia</taxon>
        <taxon>Sphingobacteriales</taxon>
        <taxon>Sphingobacteriaceae</taxon>
        <taxon>Mucilaginibacter</taxon>
    </lineage>
</organism>